<sequence length="535" mass="60269">MTQGDKFNIQSVAIIGSGAAGLTTLFELLNTKKEGSTALKYTNNGELDVPALENNDPAFTKLVAFEQTSRVGGIWAPSFDSPDIIPQEALDTEKYNDPFTLKPKTTLPQELGTGDYSQENPLYLKNKNAGFTWNNSGIYRHLYSNVPNRYLRNSFIPYEEKPQHEFSTENVLDPLITNSKVTNRLLQFAEKFHLVDHVRLNSEVVDIRKTSDGKQWKVTVKKTSKNDPNAQWYTEYFDAVIVSTGHYSVPYIPRIKGLSSWNKELPSSLFHSKSFRDPKIFKDKVCLFVGTGLSGIDILQYAFPVAKQVIVSRSVGKEEIYEWLTKAANSDGLIVKPRIKELKPSKQRKVIFEDDSIISGVDYIIFSTGYHWHYPFLNTEDTGVSIVGKNGASPDGSSMVKGLYRNTFSIKDPTLAFVGVTLTPFKWPSFELEAAAIAGTWTNNGAWPDKQDQVASVQIRVEQTGESILFHYYPVTHFAKYIEEVREFLPKGRDATTIFDADHIDDMYASMVAAERLFYQLKNGEIPIEDTVGQP</sequence>
<dbReference type="AlphaFoldDB" id="G8ZL50"/>
<proteinExistence type="inferred from homology"/>
<evidence type="ECO:0000256" key="3">
    <source>
        <dbReference type="ARBA" id="ARBA00022827"/>
    </source>
</evidence>
<evidence type="ECO:0000313" key="5">
    <source>
        <dbReference type="EMBL" id="CCE89344.1"/>
    </source>
</evidence>
<protein>
    <recommendedName>
        <fullName evidence="7">FAD/NAD(P)-binding domain-containing protein</fullName>
    </recommendedName>
</protein>
<dbReference type="SUPFAM" id="SSF51905">
    <property type="entry name" value="FAD/NAD(P)-binding domain"/>
    <property type="match status" value="2"/>
</dbReference>
<dbReference type="STRING" id="1076872.G8ZL50"/>
<accession>G8ZL50</accession>
<comment type="similarity">
    <text evidence="1">Belongs to the FMO family.</text>
</comment>
<dbReference type="OrthoDB" id="66881at2759"/>
<dbReference type="eggNOG" id="KOG1399">
    <property type="taxonomic scope" value="Eukaryota"/>
</dbReference>
<dbReference type="GO" id="GO:0004499">
    <property type="term" value="F:N,N-dimethylaniline monooxygenase activity"/>
    <property type="evidence" value="ECO:0007669"/>
    <property type="project" value="InterPro"/>
</dbReference>
<dbReference type="EMBL" id="HE616742">
    <property type="protein sequence ID" value="CCE89344.1"/>
    <property type="molecule type" value="Genomic_DNA"/>
</dbReference>
<organism evidence="5 6">
    <name type="scientific">Torulaspora delbrueckii</name>
    <name type="common">Yeast</name>
    <name type="synonym">Candida colliculosa</name>
    <dbReference type="NCBI Taxonomy" id="4950"/>
    <lineage>
        <taxon>Eukaryota</taxon>
        <taxon>Fungi</taxon>
        <taxon>Dikarya</taxon>
        <taxon>Ascomycota</taxon>
        <taxon>Saccharomycotina</taxon>
        <taxon>Saccharomycetes</taxon>
        <taxon>Saccharomycetales</taxon>
        <taxon>Saccharomycetaceae</taxon>
        <taxon>Torulaspora</taxon>
    </lineage>
</organism>
<dbReference type="GeneID" id="11502558"/>
<dbReference type="GO" id="GO:0050660">
    <property type="term" value="F:flavin adenine dinucleotide binding"/>
    <property type="evidence" value="ECO:0007669"/>
    <property type="project" value="InterPro"/>
</dbReference>
<dbReference type="Pfam" id="PF00743">
    <property type="entry name" value="FMO-like"/>
    <property type="match status" value="2"/>
</dbReference>
<reference evidence="5 6" key="1">
    <citation type="journal article" date="2011" name="Proc. Natl. Acad. Sci. U.S.A.">
        <title>Evolutionary erosion of yeast sex chromosomes by mating-type switching accidents.</title>
        <authorList>
            <person name="Gordon J.L."/>
            <person name="Armisen D."/>
            <person name="Proux-Wera E."/>
            <person name="Oheigeartaigh S.S."/>
            <person name="Byrne K.P."/>
            <person name="Wolfe K.H."/>
        </authorList>
    </citation>
    <scope>NUCLEOTIDE SEQUENCE [LARGE SCALE GENOMIC DNA]</scope>
    <source>
        <strain evidence="6">ATCC 10662 / CBS 1146 / NBRC 0425 / NCYC 2629 / NRRL Y-866</strain>
    </source>
</reference>
<dbReference type="KEGG" id="tdl:TDEL_0A00120"/>
<dbReference type="PANTHER" id="PTHR23023">
    <property type="entry name" value="DIMETHYLANILINE MONOOXYGENASE"/>
    <property type="match status" value="1"/>
</dbReference>
<keyword evidence="2" id="KW-0285">Flavoprotein</keyword>
<evidence type="ECO:0008006" key="7">
    <source>
        <dbReference type="Google" id="ProtNLM"/>
    </source>
</evidence>
<dbReference type="GO" id="GO:0050661">
    <property type="term" value="F:NADP binding"/>
    <property type="evidence" value="ECO:0007669"/>
    <property type="project" value="InterPro"/>
</dbReference>
<evidence type="ECO:0000313" key="6">
    <source>
        <dbReference type="Proteomes" id="UP000005627"/>
    </source>
</evidence>
<keyword evidence="6" id="KW-1185">Reference proteome</keyword>
<name>G8ZL50_TORDE</name>
<keyword evidence="4" id="KW-0560">Oxidoreductase</keyword>
<evidence type="ECO:0000256" key="4">
    <source>
        <dbReference type="ARBA" id="ARBA00023002"/>
    </source>
</evidence>
<gene>
    <name evidence="5" type="primary">TDEL0A00120</name>
    <name evidence="5" type="ORF">TDEL_0A00120</name>
</gene>
<dbReference type="RefSeq" id="XP_003678555.1">
    <property type="nucleotide sequence ID" value="XM_003678507.1"/>
</dbReference>
<dbReference type="Gene3D" id="3.50.50.60">
    <property type="entry name" value="FAD/NAD(P)-binding domain"/>
    <property type="match status" value="2"/>
</dbReference>
<dbReference type="Proteomes" id="UP000005627">
    <property type="component" value="Chromosome 1"/>
</dbReference>
<dbReference type="InterPro" id="IPR020946">
    <property type="entry name" value="Flavin_mOase-like"/>
</dbReference>
<dbReference type="InParanoid" id="G8ZL50"/>
<dbReference type="InterPro" id="IPR050346">
    <property type="entry name" value="FMO-like"/>
</dbReference>
<dbReference type="HOGENOM" id="CLU_006909_5_3_1"/>
<keyword evidence="3" id="KW-0274">FAD</keyword>
<evidence type="ECO:0000256" key="1">
    <source>
        <dbReference type="ARBA" id="ARBA00009183"/>
    </source>
</evidence>
<dbReference type="InterPro" id="IPR036188">
    <property type="entry name" value="FAD/NAD-bd_sf"/>
</dbReference>
<evidence type="ECO:0000256" key="2">
    <source>
        <dbReference type="ARBA" id="ARBA00022630"/>
    </source>
</evidence>